<dbReference type="Gene3D" id="3.40.50.1820">
    <property type="entry name" value="alpha/beta hydrolase"/>
    <property type="match status" value="1"/>
</dbReference>
<evidence type="ECO:0000313" key="4">
    <source>
        <dbReference type="EMBL" id="KMS56547.1"/>
    </source>
</evidence>
<feature type="chain" id="PRO_5005291682" evidence="2">
    <location>
        <begin position="24"/>
        <end position="337"/>
    </location>
</feature>
<dbReference type="InterPro" id="IPR050300">
    <property type="entry name" value="GDXG_lipolytic_enzyme"/>
</dbReference>
<keyword evidence="1" id="KW-0378">Hydrolase</keyword>
<name>A0A0J7XYJ1_9SPHN</name>
<protein>
    <submittedName>
        <fullName evidence="4">Esterase</fullName>
    </submittedName>
</protein>
<comment type="caution">
    <text evidence="4">The sequence shown here is derived from an EMBL/GenBank/DDBJ whole genome shotgun (WGS) entry which is preliminary data.</text>
</comment>
<dbReference type="PANTHER" id="PTHR48081:SF6">
    <property type="entry name" value="PEPTIDASE S9 PROLYL OLIGOPEPTIDASE CATALYTIC DOMAIN-CONTAINING PROTEIN"/>
    <property type="match status" value="1"/>
</dbReference>
<dbReference type="GO" id="GO:0016787">
    <property type="term" value="F:hydrolase activity"/>
    <property type="evidence" value="ECO:0007669"/>
    <property type="project" value="UniProtKB-KW"/>
</dbReference>
<evidence type="ECO:0000313" key="5">
    <source>
        <dbReference type="Proteomes" id="UP000052268"/>
    </source>
</evidence>
<dbReference type="AlphaFoldDB" id="A0A0J7XYJ1"/>
<dbReference type="InterPro" id="IPR049492">
    <property type="entry name" value="BD-FAE-like_dom"/>
</dbReference>
<dbReference type="Pfam" id="PF20434">
    <property type="entry name" value="BD-FAE"/>
    <property type="match status" value="1"/>
</dbReference>
<organism evidence="4 5">
    <name type="scientific">Novosphingobium barchaimii LL02</name>
    <dbReference type="NCBI Taxonomy" id="1114963"/>
    <lineage>
        <taxon>Bacteria</taxon>
        <taxon>Pseudomonadati</taxon>
        <taxon>Pseudomonadota</taxon>
        <taxon>Alphaproteobacteria</taxon>
        <taxon>Sphingomonadales</taxon>
        <taxon>Sphingomonadaceae</taxon>
        <taxon>Novosphingobium</taxon>
    </lineage>
</organism>
<evidence type="ECO:0000256" key="1">
    <source>
        <dbReference type="ARBA" id="ARBA00022801"/>
    </source>
</evidence>
<dbReference type="InterPro" id="IPR029058">
    <property type="entry name" value="AB_hydrolase_fold"/>
</dbReference>
<sequence length="337" mass="35533">MTITMAAALLGAAAVVAAPCVQAAPAAGESAGAEGVRTRAPVAIWPRGVPDLQGWPGKLAVPVTEEARGGQVPGDRTLWNVTVPTYQAFLPPPGKATGSAVIIAPGGGFRLLAIEHEGSFVAQWLAARGIAAFVLKYRLIQTPPGETNEAMRARVNATIKPGEGGIPGVADGLETLRLLRSRAAEYGIDPQRIGVVGFSAGGHVAGMMALAKKPEDRPNFAGLIYGMPFVSPLPALPPANLPYPPGTPKEPWLQPPATPAPGRLPPLFMASAQDDVVVQLGFRAFYDKLYETGYRPEMHLYQRGGHGFGAKPLGGTTDHWMDEFLWWIEGEGLTAAR</sequence>
<gene>
    <name evidence="4" type="ORF">V474_16665</name>
</gene>
<reference evidence="4 5" key="1">
    <citation type="journal article" date="2015" name="G3 (Bethesda)">
        <title>Insights into Ongoing Evolution of the Hexachlorocyclohexane Catabolic Pathway from Comparative Genomics of Ten Sphingomonadaceae Strains.</title>
        <authorList>
            <person name="Pearce S.L."/>
            <person name="Oakeshott J.G."/>
            <person name="Pandey G."/>
        </authorList>
    </citation>
    <scope>NUCLEOTIDE SEQUENCE [LARGE SCALE GENOMIC DNA]</scope>
    <source>
        <strain evidence="4 5">LL02</strain>
    </source>
</reference>
<dbReference type="PATRIC" id="fig|1114963.3.peg.2167"/>
<evidence type="ECO:0000256" key="2">
    <source>
        <dbReference type="SAM" id="SignalP"/>
    </source>
</evidence>
<proteinExistence type="predicted"/>
<accession>A0A0J7XYJ1</accession>
<feature type="domain" description="BD-FAE-like" evidence="3">
    <location>
        <begin position="171"/>
        <end position="213"/>
    </location>
</feature>
<keyword evidence="5" id="KW-1185">Reference proteome</keyword>
<keyword evidence="2" id="KW-0732">Signal</keyword>
<dbReference type="OrthoDB" id="9771666at2"/>
<evidence type="ECO:0000259" key="3">
    <source>
        <dbReference type="Pfam" id="PF20434"/>
    </source>
</evidence>
<feature type="signal peptide" evidence="2">
    <location>
        <begin position="1"/>
        <end position="23"/>
    </location>
</feature>
<dbReference type="EMBL" id="JACU01000004">
    <property type="protein sequence ID" value="KMS56547.1"/>
    <property type="molecule type" value="Genomic_DNA"/>
</dbReference>
<dbReference type="SUPFAM" id="SSF53474">
    <property type="entry name" value="alpha/beta-Hydrolases"/>
    <property type="match status" value="1"/>
</dbReference>
<dbReference type="Proteomes" id="UP000052268">
    <property type="component" value="Unassembled WGS sequence"/>
</dbReference>
<dbReference type="PANTHER" id="PTHR48081">
    <property type="entry name" value="AB HYDROLASE SUPERFAMILY PROTEIN C4A8.06C"/>
    <property type="match status" value="1"/>
</dbReference>